<dbReference type="EMBL" id="BMIN01000009">
    <property type="protein sequence ID" value="GGD14315.1"/>
    <property type="molecule type" value="Genomic_DNA"/>
</dbReference>
<evidence type="ECO:0000313" key="3">
    <source>
        <dbReference type="Proteomes" id="UP000642571"/>
    </source>
</evidence>
<evidence type="ECO:0000313" key="2">
    <source>
        <dbReference type="EMBL" id="GGD14315.1"/>
    </source>
</evidence>
<dbReference type="PANTHER" id="PTHR43805">
    <property type="entry name" value="GLYCEROPHOSPHORYL DIESTER PHOSPHODIESTERASE"/>
    <property type="match status" value="1"/>
</dbReference>
<dbReference type="PANTHER" id="PTHR43805:SF1">
    <property type="entry name" value="GP-PDE DOMAIN-CONTAINING PROTEIN"/>
    <property type="match status" value="1"/>
</dbReference>
<dbReference type="RefSeq" id="WP_188653770.1">
    <property type="nucleotide sequence ID" value="NZ_BMIN01000009.1"/>
</dbReference>
<sequence>MKLKKIMKSIGILLLLLILFIFLNNSNWFQKNDQAKPKLLAHVGMAQTYPMDGITGETCTAKRIFEPEHSYIGNTIPSMEAAFEHEADIVELDVHPTTDGEFAVFHDWTLECRTDGAGVTREHTMEELKNLDIGYGYTADGGETYPFRGKGVGLMPTLKEVLTHFRNKPFLINIKSNDPEEGKKLADYLSNIPGINMEQLSAYGGNKPIQVLQEELPNLRVMSMETLKSCLKSYMGMGWTGYVPSSCKDTQVHIPENVAPWLWGFPNKFQDRMEAVNTRVVLVAGEGKWSEGFDDKGDVKRIPEGYDGYVWTNRVDVLAPLIKE</sequence>
<gene>
    <name evidence="2" type="ORF">GCM10011389_22440</name>
</gene>
<organism evidence="2 3">
    <name type="scientific">Pontibacillus salipaludis</name>
    <dbReference type="NCBI Taxonomy" id="1697394"/>
    <lineage>
        <taxon>Bacteria</taxon>
        <taxon>Bacillati</taxon>
        <taxon>Bacillota</taxon>
        <taxon>Bacilli</taxon>
        <taxon>Bacillales</taxon>
        <taxon>Bacillaceae</taxon>
        <taxon>Pontibacillus</taxon>
    </lineage>
</organism>
<dbReference type="PROSITE" id="PS51704">
    <property type="entry name" value="GP_PDE"/>
    <property type="match status" value="1"/>
</dbReference>
<dbReference type="InterPro" id="IPR017946">
    <property type="entry name" value="PLC-like_Pdiesterase_TIM-brl"/>
</dbReference>
<comment type="caution">
    <text evidence="2">The sequence shown here is derived from an EMBL/GenBank/DDBJ whole genome shotgun (WGS) entry which is preliminary data.</text>
</comment>
<dbReference type="InterPro" id="IPR030395">
    <property type="entry name" value="GP_PDE_dom"/>
</dbReference>
<proteinExistence type="predicted"/>
<protein>
    <submittedName>
        <fullName evidence="2">Glycerophosphoryl diester phosphodiesterase</fullName>
    </submittedName>
</protein>
<accession>A0ABQ1Q6L1</accession>
<name>A0ABQ1Q6L1_9BACI</name>
<dbReference type="SUPFAM" id="SSF51695">
    <property type="entry name" value="PLC-like phosphodiesterases"/>
    <property type="match status" value="1"/>
</dbReference>
<dbReference type="Proteomes" id="UP000642571">
    <property type="component" value="Unassembled WGS sequence"/>
</dbReference>
<dbReference type="Gene3D" id="3.20.20.190">
    <property type="entry name" value="Phosphatidylinositol (PI) phosphodiesterase"/>
    <property type="match status" value="1"/>
</dbReference>
<evidence type="ECO:0000259" key="1">
    <source>
        <dbReference type="PROSITE" id="PS51704"/>
    </source>
</evidence>
<reference evidence="3" key="1">
    <citation type="journal article" date="2019" name="Int. J. Syst. Evol. Microbiol.">
        <title>The Global Catalogue of Microorganisms (GCM) 10K type strain sequencing project: providing services to taxonomists for standard genome sequencing and annotation.</title>
        <authorList>
            <consortium name="The Broad Institute Genomics Platform"/>
            <consortium name="The Broad Institute Genome Sequencing Center for Infectious Disease"/>
            <person name="Wu L."/>
            <person name="Ma J."/>
        </authorList>
    </citation>
    <scope>NUCLEOTIDE SEQUENCE [LARGE SCALE GENOMIC DNA]</scope>
    <source>
        <strain evidence="3">CGMCC 1.15353</strain>
    </source>
</reference>
<dbReference type="Pfam" id="PF03009">
    <property type="entry name" value="GDPD"/>
    <property type="match status" value="1"/>
</dbReference>
<feature type="domain" description="GP-PDE" evidence="1">
    <location>
        <begin position="53"/>
        <end position="322"/>
    </location>
</feature>
<keyword evidence="3" id="KW-1185">Reference proteome</keyword>